<dbReference type="GeneID" id="96871681"/>
<keyword evidence="4" id="KW-1185">Reference proteome</keyword>
<protein>
    <submittedName>
        <fullName evidence="3">General secretion pathway protein</fullName>
    </submittedName>
</protein>
<dbReference type="GO" id="GO:0015627">
    <property type="term" value="C:type II protein secretion system complex"/>
    <property type="evidence" value="ECO:0007669"/>
    <property type="project" value="InterPro"/>
</dbReference>
<gene>
    <name evidence="3" type="ORF">VSVS05_00304</name>
</gene>
<organism evidence="3 4">
    <name type="scientific">Vibrio scophthalmi</name>
    <dbReference type="NCBI Taxonomy" id="45658"/>
    <lineage>
        <taxon>Bacteria</taxon>
        <taxon>Pseudomonadati</taxon>
        <taxon>Pseudomonadota</taxon>
        <taxon>Gammaproteobacteria</taxon>
        <taxon>Vibrionales</taxon>
        <taxon>Vibrionaceae</taxon>
        <taxon>Vibrio</taxon>
    </lineage>
</organism>
<feature type="region of interest" description="Disordered" evidence="1">
    <location>
        <begin position="125"/>
        <end position="147"/>
    </location>
</feature>
<evidence type="ECO:0000313" key="3">
    <source>
        <dbReference type="EMBL" id="ANU35441.1"/>
    </source>
</evidence>
<dbReference type="InterPro" id="IPR032389">
    <property type="entry name" value="GspB_C"/>
</dbReference>
<reference evidence="3 4" key="1">
    <citation type="submission" date="2016-07" db="EMBL/GenBank/DDBJ databases">
        <title>Genome sequencing of Vibrio scophthalmi strain VS-05, an isolated from Paralichthys olivaceus.</title>
        <authorList>
            <person name="Han H.-J."/>
        </authorList>
    </citation>
    <scope>NUCLEOTIDE SEQUENCE [LARGE SCALE GENOMIC DNA]</scope>
    <source>
        <strain evidence="3 4">VS-05</strain>
    </source>
</reference>
<dbReference type="EMBL" id="CP016414">
    <property type="protein sequence ID" value="ANU35441.1"/>
    <property type="molecule type" value="Genomic_DNA"/>
</dbReference>
<evidence type="ECO:0000256" key="1">
    <source>
        <dbReference type="SAM" id="MobiDB-lite"/>
    </source>
</evidence>
<dbReference type="Pfam" id="PF16537">
    <property type="entry name" value="T2SSB"/>
    <property type="match status" value="1"/>
</dbReference>
<accession>A0A1C7F6A9</accession>
<name>A0A1C7F6A9_9VIBR</name>
<dbReference type="PATRIC" id="fig|45658.7.peg.274"/>
<dbReference type="AlphaFoldDB" id="A0A1C7F6A9"/>
<dbReference type="Proteomes" id="UP000092528">
    <property type="component" value="Chromosome 1"/>
</dbReference>
<feature type="compositionally biased region" description="Polar residues" evidence="1">
    <location>
        <begin position="125"/>
        <end position="137"/>
    </location>
</feature>
<sequence>MANLIEQLSVSQQGYQSHHSAPLQYHLKSAPIRHRRWPMMLSLLLMPPVVVLGWQAYSDYQAQRETWLANNQGKVEIVDRSASLAILPYPQFLELAETTHHQFDVNDNMLVDDTFSSTESVESKVANQVSSPSNMEPSKQALDEQEVSEDDLLSGLDLSGLSPDIAQRLQAAMESPEAEVDVEQGIAAQALAKNSRQWVGKLPPLNFQTHVYSSNEAKRWVKINGVEYKQGDPIGHDVALIAIEPQACVIDFQGEMIRVPALYDWQG</sequence>
<dbReference type="STRING" id="45658.VSVS12_02636"/>
<feature type="domain" description="Type II secretion system protein GspB C-terminal" evidence="2">
    <location>
        <begin position="202"/>
        <end position="261"/>
    </location>
</feature>
<evidence type="ECO:0000313" key="4">
    <source>
        <dbReference type="Proteomes" id="UP000092528"/>
    </source>
</evidence>
<evidence type="ECO:0000259" key="2">
    <source>
        <dbReference type="Pfam" id="PF16537"/>
    </source>
</evidence>
<proteinExistence type="predicted"/>
<dbReference type="RefSeq" id="WP_065545030.1">
    <property type="nucleotide sequence ID" value="NZ_CP016414.1"/>
</dbReference>